<accession>A0ABR3FBA3</accession>
<gene>
    <name evidence="1" type="ORF">V5O48_009387</name>
</gene>
<sequence length="189" mass="21852">MSDSLIHSASSHLRSLRNHRSLREHEENNPNGIWFPPSRLPIERSFDIFTQAAALSFLIALQSPPTRTSPPLSPETLVFISEKCAFLEIPLEVPYEQSNGNVAECHAMLGTCLWKWSRVWDERLPEGASRKKVYFDLVRSIVAYARRRAVKDVAVEITRQGELYPYQEAEWWVVMENDLSESCWTEWAM</sequence>
<organism evidence="1 2">
    <name type="scientific">Marasmius crinis-equi</name>
    <dbReference type="NCBI Taxonomy" id="585013"/>
    <lineage>
        <taxon>Eukaryota</taxon>
        <taxon>Fungi</taxon>
        <taxon>Dikarya</taxon>
        <taxon>Basidiomycota</taxon>
        <taxon>Agaricomycotina</taxon>
        <taxon>Agaricomycetes</taxon>
        <taxon>Agaricomycetidae</taxon>
        <taxon>Agaricales</taxon>
        <taxon>Marasmiineae</taxon>
        <taxon>Marasmiaceae</taxon>
        <taxon>Marasmius</taxon>
    </lineage>
</organism>
<evidence type="ECO:0000313" key="1">
    <source>
        <dbReference type="EMBL" id="KAL0572583.1"/>
    </source>
</evidence>
<proteinExistence type="predicted"/>
<protein>
    <submittedName>
        <fullName evidence="1">Uncharacterized protein</fullName>
    </submittedName>
</protein>
<dbReference type="Proteomes" id="UP001465976">
    <property type="component" value="Unassembled WGS sequence"/>
</dbReference>
<evidence type="ECO:0000313" key="2">
    <source>
        <dbReference type="Proteomes" id="UP001465976"/>
    </source>
</evidence>
<dbReference type="EMBL" id="JBAHYK010000612">
    <property type="protein sequence ID" value="KAL0572583.1"/>
    <property type="molecule type" value="Genomic_DNA"/>
</dbReference>
<keyword evidence="2" id="KW-1185">Reference proteome</keyword>
<reference evidence="1 2" key="1">
    <citation type="submission" date="2024-02" db="EMBL/GenBank/DDBJ databases">
        <title>A draft genome for the cacao thread blight pathogen Marasmius crinis-equi.</title>
        <authorList>
            <person name="Cohen S.P."/>
            <person name="Baruah I.K."/>
            <person name="Amoako-Attah I."/>
            <person name="Bukari Y."/>
            <person name="Meinhardt L.W."/>
            <person name="Bailey B.A."/>
        </authorList>
    </citation>
    <scope>NUCLEOTIDE SEQUENCE [LARGE SCALE GENOMIC DNA]</scope>
    <source>
        <strain evidence="1 2">GH-76</strain>
    </source>
</reference>
<comment type="caution">
    <text evidence="1">The sequence shown here is derived from an EMBL/GenBank/DDBJ whole genome shotgun (WGS) entry which is preliminary data.</text>
</comment>
<name>A0ABR3FBA3_9AGAR</name>